<dbReference type="AlphaFoldDB" id="A0A3P5Z5B7"/>
<dbReference type="EMBL" id="LR031571">
    <property type="protein sequence ID" value="VDC74119.1"/>
    <property type="molecule type" value="Genomic_DNA"/>
</dbReference>
<organism evidence="10">
    <name type="scientific">Brassica campestris</name>
    <name type="common">Field mustard</name>
    <dbReference type="NCBI Taxonomy" id="3711"/>
    <lineage>
        <taxon>Eukaryota</taxon>
        <taxon>Viridiplantae</taxon>
        <taxon>Streptophyta</taxon>
        <taxon>Embryophyta</taxon>
        <taxon>Tracheophyta</taxon>
        <taxon>Spermatophyta</taxon>
        <taxon>Magnoliopsida</taxon>
        <taxon>eudicotyledons</taxon>
        <taxon>Gunneridae</taxon>
        <taxon>Pentapetalae</taxon>
        <taxon>rosids</taxon>
        <taxon>malvids</taxon>
        <taxon>Brassicales</taxon>
        <taxon>Brassicaceae</taxon>
        <taxon>Brassiceae</taxon>
        <taxon>Brassica</taxon>
    </lineage>
</organism>
<dbReference type="Gramene" id="A01p06520.2_BraZ1">
    <property type="protein sequence ID" value="A01p06520.2_BraZ1.CDS"/>
    <property type="gene ID" value="A01g06520.2_BraZ1"/>
</dbReference>
<dbReference type="InterPro" id="IPR015300">
    <property type="entry name" value="DNA-bd_pseudobarrel_sf"/>
</dbReference>
<dbReference type="GO" id="GO:0005634">
    <property type="term" value="C:nucleus"/>
    <property type="evidence" value="ECO:0007669"/>
    <property type="project" value="UniProtKB-SubCell"/>
</dbReference>
<reference evidence="10" key="1">
    <citation type="submission" date="2018-11" db="EMBL/GenBank/DDBJ databases">
        <authorList>
            <consortium name="Genoscope - CEA"/>
            <person name="William W."/>
        </authorList>
    </citation>
    <scope>NUCLEOTIDE SEQUENCE</scope>
</reference>
<keyword evidence="3" id="KW-0238">DNA-binding</keyword>
<evidence type="ECO:0000256" key="4">
    <source>
        <dbReference type="ARBA" id="ARBA00023163"/>
    </source>
</evidence>
<keyword evidence="4" id="KW-0804">Transcription</keyword>
<protein>
    <recommendedName>
        <fullName evidence="8">TF-B3 domain-containing protein</fullName>
    </recommendedName>
</protein>
<dbReference type="CDD" id="cd10017">
    <property type="entry name" value="B3_DNA"/>
    <property type="match status" value="3"/>
</dbReference>
<evidence type="ECO:0000256" key="5">
    <source>
        <dbReference type="ARBA" id="ARBA00023242"/>
    </source>
</evidence>
<dbReference type="PANTHER" id="PTHR31674">
    <property type="entry name" value="B3 DOMAIN-CONTAINING PROTEIN REM-LIKE 3-RELATED"/>
    <property type="match status" value="1"/>
</dbReference>
<feature type="domain" description="TF-B3" evidence="8">
    <location>
        <begin position="11"/>
        <end position="97"/>
    </location>
</feature>
<dbReference type="InterPro" id="IPR039218">
    <property type="entry name" value="REM_fam"/>
</dbReference>
<feature type="region of interest" description="Disordered" evidence="7">
    <location>
        <begin position="107"/>
        <end position="140"/>
    </location>
</feature>
<dbReference type="Proteomes" id="UP000694005">
    <property type="component" value="Chromosome A01"/>
</dbReference>
<dbReference type="Gene3D" id="2.40.330.10">
    <property type="entry name" value="DNA-binding pseudobarrel domain"/>
    <property type="match status" value="3"/>
</dbReference>
<keyword evidence="6" id="KW-0175">Coiled coil</keyword>
<evidence type="ECO:0000259" key="8">
    <source>
        <dbReference type="PROSITE" id="PS50863"/>
    </source>
</evidence>
<dbReference type="Pfam" id="PF02362">
    <property type="entry name" value="B3"/>
    <property type="match status" value="2"/>
</dbReference>
<evidence type="ECO:0000256" key="6">
    <source>
        <dbReference type="SAM" id="Coils"/>
    </source>
</evidence>
<dbReference type="EMBL" id="LS974617">
    <property type="protein sequence ID" value="CAG7886576.1"/>
    <property type="molecule type" value="Genomic_DNA"/>
</dbReference>
<proteinExistence type="predicted"/>
<name>A0A3P5Z5B7_BRACM</name>
<feature type="compositionally biased region" description="Acidic residues" evidence="7">
    <location>
        <begin position="111"/>
        <end position="136"/>
    </location>
</feature>
<evidence type="ECO:0000313" key="9">
    <source>
        <dbReference type="EMBL" id="CAG7886576.1"/>
    </source>
</evidence>
<gene>
    <name evidence="10" type="ORF">BRAA01T00621Z</name>
    <name evidence="9" type="ORF">BRAPAZ1V2_A01P06520.2</name>
</gene>
<dbReference type="SMART" id="SM01019">
    <property type="entry name" value="B3"/>
    <property type="match status" value="3"/>
</dbReference>
<accession>A0A3P5Z5B7</accession>
<sequence length="482" mass="54292">MADPPSSPKSNAPFFVVSLASHNSNPLIPEAFFATKNKSTKLKLTSDACDTTWQVKLNGRGFADGWEDFSNAHCLRNDDVLLFREDGEMIFHVTPSGRSFSQIHYISSSSDETDDDDTDDDDDDDDGEDDDGDDHGDETWDKVSDLRTRIKAESSSTENSCILGVTSSNLRLNRVALTKSFTKANGLHKSWCEINVMNQSGKSWVMGLRHNKGTGQDYMRGGWRSFCRANKLKTGSFYRFELVRTGTRPALKLCSDNTPQRKCSKAKVSTNPNREGERSSMNRRKFMTVTLKPYMLKSRQLHFQNSFARENGIKKGGKINLVDKNGGRWPSCVASGYVNGGFYLAKGWISFCEASGINTGETFTLKFVREKGKTPMLQFFSKAKTKVNTETRFQKKARVSVEGEPSRRTQASHKSTVDTNNVECKQPLETIYHQVRQSIVNVLADVRRFLSELEIKEQNLEAVLEEFDALGEKVSEVNKFFK</sequence>
<evidence type="ECO:0000256" key="1">
    <source>
        <dbReference type="ARBA" id="ARBA00004123"/>
    </source>
</evidence>
<evidence type="ECO:0000313" key="10">
    <source>
        <dbReference type="EMBL" id="VDC74119.1"/>
    </source>
</evidence>
<dbReference type="GO" id="GO:0003677">
    <property type="term" value="F:DNA binding"/>
    <property type="evidence" value="ECO:0007669"/>
    <property type="project" value="UniProtKB-KW"/>
</dbReference>
<dbReference type="InterPro" id="IPR003340">
    <property type="entry name" value="B3_DNA-bd"/>
</dbReference>
<keyword evidence="2" id="KW-0805">Transcription regulation</keyword>
<evidence type="ECO:0000256" key="3">
    <source>
        <dbReference type="ARBA" id="ARBA00023125"/>
    </source>
</evidence>
<dbReference type="PROSITE" id="PS50863">
    <property type="entry name" value="B3"/>
    <property type="match status" value="3"/>
</dbReference>
<dbReference type="SUPFAM" id="SSF101936">
    <property type="entry name" value="DNA-binding pseudobarrel domain"/>
    <property type="match status" value="3"/>
</dbReference>
<feature type="domain" description="TF-B3" evidence="8">
    <location>
        <begin position="160"/>
        <end position="257"/>
    </location>
</feature>
<keyword evidence="5" id="KW-0539">Nucleus</keyword>
<comment type="subcellular location">
    <subcellularLocation>
        <location evidence="1">Nucleus</location>
    </subcellularLocation>
</comment>
<dbReference type="PANTHER" id="PTHR31674:SF20">
    <property type="entry name" value="B3 DOMAIN-CONTAINING PROTEIN REM2-RELATED"/>
    <property type="match status" value="1"/>
</dbReference>
<feature type="domain" description="TF-B3" evidence="8">
    <location>
        <begin position="286"/>
        <end position="382"/>
    </location>
</feature>
<feature type="coiled-coil region" evidence="6">
    <location>
        <begin position="446"/>
        <end position="473"/>
    </location>
</feature>
<evidence type="ECO:0000256" key="2">
    <source>
        <dbReference type="ARBA" id="ARBA00023015"/>
    </source>
</evidence>
<evidence type="ECO:0000256" key="7">
    <source>
        <dbReference type="SAM" id="MobiDB-lite"/>
    </source>
</evidence>